<dbReference type="EMBL" id="JN107636">
    <property type="protein sequence ID" value="AEK48358.1"/>
    <property type="molecule type" value="Genomic_DNA"/>
</dbReference>
<evidence type="ECO:0000256" key="3">
    <source>
        <dbReference type="ARBA" id="ARBA00012944"/>
    </source>
</evidence>
<comment type="similarity">
    <text evidence="2 16">Belongs to the complex I subunit 4 family.</text>
</comment>
<keyword evidence="12 16" id="KW-0830">Ubiquinone</keyword>
<dbReference type="RefSeq" id="YP_006303195.1">
    <property type="nucleotide sequence ID" value="NC_017872.1"/>
</dbReference>
<dbReference type="InterPro" id="IPR001750">
    <property type="entry name" value="ND/Mrp_TM"/>
</dbReference>
<accession>I1T1X8</accession>
<feature type="transmembrane region" description="Helical" evidence="16">
    <location>
        <begin position="300"/>
        <end position="322"/>
    </location>
</feature>
<feature type="transmembrane region" description="Helical" evidence="16">
    <location>
        <begin position="237"/>
        <end position="263"/>
    </location>
</feature>
<sequence>MISVFYVLGLMWSLTAICSRLFGGEMVLSLSVLTPVAVGMLYKTFHYVEDSVFMFTQANTVLSFLTLSLMLLVMLATYRTAQKFYILAVMLLGLTLYVCFLANNLLAFYILFELSLLPMVYIIIGWGYQPERLQASVYMVLYTVLGSMPLLLLILFLFSSNQSLSIYILTFSGVYVPRVLGFMGFVAFLVKLPIYSLHLWLPKAHVEAPLGGSMLLAGVLLKLGGYGMYLYSSLLSYSLGFFDVALIMSIALWGGVVASFMCLTQNDVKALIAYSSIVHMSIVILGVLSSTSWGLSSATITMVAHGWISSGLFLLAYMTYSVSGSRSFSHVKGLLQVAPMLSLGWFLFCAFNMSVPPTLNLLGELAAVPVSFMVSKGLLFILLMLMFMSVSYNMYLYSAVNHGSFSRYIVSGSRETVPHVLSSIGHLLPSVLLFNTDLLLYF</sequence>
<keyword evidence="5 16" id="KW-0813">Transport</keyword>
<dbReference type="GeneID" id="12798777"/>
<dbReference type="EC" id="7.1.1.2" evidence="3 16"/>
<keyword evidence="9 16" id="KW-0249">Electron transport</keyword>
<feature type="transmembrane region" description="Helical" evidence="16">
    <location>
        <begin position="164"/>
        <end position="190"/>
    </location>
</feature>
<evidence type="ECO:0000256" key="12">
    <source>
        <dbReference type="ARBA" id="ARBA00023075"/>
    </source>
</evidence>
<keyword evidence="6 16" id="KW-0679">Respiratory chain</keyword>
<reference evidence="18" key="2">
    <citation type="journal article" date="2012" name="BMC Genomics">
        <title>The complete mitogenome of Cylindrus obtusus (Helicidae, Ariantinae) using Illumina Next Generation Sequencing.</title>
        <authorList>
            <person name="Groenenberg D.S."/>
            <person name="Pirovano W."/>
            <person name="Gittenberger E."/>
            <person name="Schilthuizen M."/>
        </authorList>
    </citation>
    <scope>NUCLEOTIDE SEQUENCE</scope>
</reference>
<protein>
    <recommendedName>
        <fullName evidence="4 16">NADH-ubiquinone oxidoreductase chain 4</fullName>
        <ecNumber evidence="3 16">7.1.1.2</ecNumber>
    </recommendedName>
</protein>
<evidence type="ECO:0000256" key="7">
    <source>
        <dbReference type="ARBA" id="ARBA00022692"/>
    </source>
</evidence>
<evidence type="ECO:0000256" key="14">
    <source>
        <dbReference type="ARBA" id="ARBA00023136"/>
    </source>
</evidence>
<evidence type="ECO:0000256" key="5">
    <source>
        <dbReference type="ARBA" id="ARBA00022448"/>
    </source>
</evidence>
<evidence type="ECO:0000313" key="18">
    <source>
        <dbReference type="EMBL" id="AEK48358.1"/>
    </source>
</evidence>
<feature type="domain" description="NADH:quinone oxidoreductase/Mrp antiporter transmembrane" evidence="17">
    <location>
        <begin position="102"/>
        <end position="386"/>
    </location>
</feature>
<dbReference type="GO" id="GO:0031966">
    <property type="term" value="C:mitochondrial membrane"/>
    <property type="evidence" value="ECO:0007669"/>
    <property type="project" value="UniProtKB-SubCell"/>
</dbReference>
<comment type="catalytic activity">
    <reaction evidence="15 16">
        <text>a ubiquinone + NADH + 5 H(+)(in) = a ubiquinol + NAD(+) + 4 H(+)(out)</text>
        <dbReference type="Rhea" id="RHEA:29091"/>
        <dbReference type="Rhea" id="RHEA-COMP:9565"/>
        <dbReference type="Rhea" id="RHEA-COMP:9566"/>
        <dbReference type="ChEBI" id="CHEBI:15378"/>
        <dbReference type="ChEBI" id="CHEBI:16389"/>
        <dbReference type="ChEBI" id="CHEBI:17976"/>
        <dbReference type="ChEBI" id="CHEBI:57540"/>
        <dbReference type="ChEBI" id="CHEBI:57945"/>
        <dbReference type="EC" id="7.1.1.2"/>
    </reaction>
</comment>
<keyword evidence="8" id="KW-1278">Translocase</keyword>
<feature type="transmembrane region" description="Helical" evidence="16">
    <location>
        <begin position="270"/>
        <end position="288"/>
    </location>
</feature>
<evidence type="ECO:0000256" key="1">
    <source>
        <dbReference type="ARBA" id="ARBA00004225"/>
    </source>
</evidence>
<comment type="function">
    <text evidence="16">Core subunit of the mitochondrial membrane respiratory chain NADH dehydrogenase (Complex I) which catalyzes electron transfer from NADH through the respiratory chain, using ubiquinone as an electron acceptor. Essential for the catalytic activity and assembly of complex I.</text>
</comment>
<keyword evidence="14 16" id="KW-0472">Membrane</keyword>
<evidence type="ECO:0000256" key="16">
    <source>
        <dbReference type="RuleBase" id="RU003297"/>
    </source>
</evidence>
<feature type="transmembrane region" description="Helical" evidence="16">
    <location>
        <begin position="334"/>
        <end position="353"/>
    </location>
</feature>
<feature type="transmembrane region" description="Helical" evidence="16">
    <location>
        <begin position="109"/>
        <end position="128"/>
    </location>
</feature>
<evidence type="ECO:0000256" key="15">
    <source>
        <dbReference type="ARBA" id="ARBA00049551"/>
    </source>
</evidence>
<feature type="transmembrane region" description="Helical" evidence="16">
    <location>
        <begin position="84"/>
        <end position="103"/>
    </location>
</feature>
<evidence type="ECO:0000256" key="6">
    <source>
        <dbReference type="ARBA" id="ARBA00022660"/>
    </source>
</evidence>
<dbReference type="InterPro" id="IPR003918">
    <property type="entry name" value="NADH_UbQ_OxRdtase"/>
</dbReference>
<feature type="transmembrane region" description="Helical" evidence="16">
    <location>
        <begin position="54"/>
        <end position="77"/>
    </location>
</feature>
<evidence type="ECO:0000256" key="13">
    <source>
        <dbReference type="ARBA" id="ARBA00023128"/>
    </source>
</evidence>
<evidence type="ECO:0000256" key="8">
    <source>
        <dbReference type="ARBA" id="ARBA00022967"/>
    </source>
</evidence>
<keyword evidence="13 16" id="KW-0496">Mitochondrion</keyword>
<feature type="transmembrane region" description="Helical" evidence="16">
    <location>
        <begin position="21"/>
        <end position="42"/>
    </location>
</feature>
<dbReference type="PRINTS" id="PR01437">
    <property type="entry name" value="NUOXDRDTASE4"/>
</dbReference>
<dbReference type="GO" id="GO:0015990">
    <property type="term" value="P:electron transport coupled proton transport"/>
    <property type="evidence" value="ECO:0007669"/>
    <property type="project" value="TreeGrafter"/>
</dbReference>
<organism evidence="18">
    <name type="scientific">Cylindrus obtusus</name>
    <dbReference type="NCBI Taxonomy" id="649475"/>
    <lineage>
        <taxon>Eukaryota</taxon>
        <taxon>Metazoa</taxon>
        <taxon>Spiralia</taxon>
        <taxon>Lophotrochozoa</taxon>
        <taxon>Mollusca</taxon>
        <taxon>Gastropoda</taxon>
        <taxon>Heterobranchia</taxon>
        <taxon>Euthyneura</taxon>
        <taxon>Panpulmonata</taxon>
        <taxon>Eupulmonata</taxon>
        <taxon>Stylommatophora</taxon>
        <taxon>Helicina</taxon>
        <taxon>Helicoidea</taxon>
        <taxon>Helicidae</taxon>
        <taxon>Cylindrus</taxon>
    </lineage>
</organism>
<evidence type="ECO:0000256" key="10">
    <source>
        <dbReference type="ARBA" id="ARBA00022989"/>
    </source>
</evidence>
<evidence type="ECO:0000256" key="4">
    <source>
        <dbReference type="ARBA" id="ARBA00021006"/>
    </source>
</evidence>
<evidence type="ECO:0000256" key="11">
    <source>
        <dbReference type="ARBA" id="ARBA00023027"/>
    </source>
</evidence>
<dbReference type="PANTHER" id="PTHR43507">
    <property type="entry name" value="NADH-UBIQUINONE OXIDOREDUCTASE CHAIN 4"/>
    <property type="match status" value="1"/>
</dbReference>
<dbReference type="AlphaFoldDB" id="I1T1X8"/>
<reference evidence="18" key="1">
    <citation type="submission" date="2011-06" db="EMBL/GenBank/DDBJ databases">
        <authorList>
            <person name="Groenenberg D.S.J."/>
            <person name="Pirovano W."/>
            <person name="Gittenberger E."/>
            <person name="Schilthuizen M."/>
        </authorList>
    </citation>
    <scope>NUCLEOTIDE SEQUENCE</scope>
</reference>
<gene>
    <name evidence="18" type="primary">ND4</name>
</gene>
<dbReference type="GO" id="GO:0008137">
    <property type="term" value="F:NADH dehydrogenase (ubiquinone) activity"/>
    <property type="evidence" value="ECO:0007669"/>
    <property type="project" value="UniProtKB-UniRule"/>
</dbReference>
<evidence type="ECO:0000256" key="2">
    <source>
        <dbReference type="ARBA" id="ARBA00009025"/>
    </source>
</evidence>
<dbReference type="PANTHER" id="PTHR43507:SF20">
    <property type="entry name" value="NADH-UBIQUINONE OXIDOREDUCTASE CHAIN 4"/>
    <property type="match status" value="1"/>
</dbReference>
<dbReference type="GO" id="GO:0042773">
    <property type="term" value="P:ATP synthesis coupled electron transport"/>
    <property type="evidence" value="ECO:0007669"/>
    <property type="project" value="InterPro"/>
</dbReference>
<keyword evidence="10 16" id="KW-1133">Transmembrane helix</keyword>
<feature type="transmembrane region" description="Helical" evidence="16">
    <location>
        <begin position="365"/>
        <end position="387"/>
    </location>
</feature>
<name>I1T1X8_9EUPU</name>
<dbReference type="GO" id="GO:0048039">
    <property type="term" value="F:ubiquinone binding"/>
    <property type="evidence" value="ECO:0007669"/>
    <property type="project" value="TreeGrafter"/>
</dbReference>
<feature type="transmembrane region" description="Helical" evidence="16">
    <location>
        <begin position="140"/>
        <end position="158"/>
    </location>
</feature>
<evidence type="ECO:0000256" key="9">
    <source>
        <dbReference type="ARBA" id="ARBA00022982"/>
    </source>
</evidence>
<dbReference type="Pfam" id="PF00361">
    <property type="entry name" value="Proton_antipo_M"/>
    <property type="match status" value="1"/>
</dbReference>
<keyword evidence="11 16" id="KW-0520">NAD</keyword>
<dbReference type="CTD" id="4538"/>
<geneLocation type="mitochondrion" evidence="18"/>
<keyword evidence="7 16" id="KW-0812">Transmembrane</keyword>
<feature type="transmembrane region" description="Helical" evidence="16">
    <location>
        <begin position="210"/>
        <end position="231"/>
    </location>
</feature>
<comment type="subcellular location">
    <subcellularLocation>
        <location evidence="1 16">Mitochondrion membrane</location>
        <topology evidence="1 16">Multi-pass membrane protein</topology>
    </subcellularLocation>
</comment>
<dbReference type="GO" id="GO:0003954">
    <property type="term" value="F:NADH dehydrogenase activity"/>
    <property type="evidence" value="ECO:0007669"/>
    <property type="project" value="TreeGrafter"/>
</dbReference>
<proteinExistence type="inferred from homology"/>
<evidence type="ECO:0000259" key="17">
    <source>
        <dbReference type="Pfam" id="PF00361"/>
    </source>
</evidence>